<dbReference type="EMBL" id="JARJLG010000081">
    <property type="protein sequence ID" value="KAJ7750705.1"/>
    <property type="molecule type" value="Genomic_DNA"/>
</dbReference>
<proteinExistence type="predicted"/>
<sequence length="213" mass="23636">MAWEKSAAAAAAELVAAVNDSQSVHLRGIKQDPRAMWETLELVHRSGKAKNNSLSTWNEFHITQYTNYSIPLKAHIGGILEISNRLRDLFPDPPSNKQIIARILSSLPRDFDQAVNAISDHSNRDDRNYVVGRILRGKFTICRNGGLAVTFPGQTSALATTITIEPVVCSNCCRGHSLEQCFHKGGPLEGNIPNWFLKHHQTPQANFTHVFAL</sequence>
<keyword evidence="2" id="KW-1185">Reference proteome</keyword>
<dbReference type="Proteomes" id="UP001215280">
    <property type="component" value="Unassembled WGS sequence"/>
</dbReference>
<accession>A0AAD7IUH1</accession>
<dbReference type="Pfam" id="PF14223">
    <property type="entry name" value="Retrotran_gag_2"/>
    <property type="match status" value="1"/>
</dbReference>
<comment type="caution">
    <text evidence="1">The sequence shown here is derived from an EMBL/GenBank/DDBJ whole genome shotgun (WGS) entry which is preliminary data.</text>
</comment>
<evidence type="ECO:0000313" key="1">
    <source>
        <dbReference type="EMBL" id="KAJ7750705.1"/>
    </source>
</evidence>
<protein>
    <submittedName>
        <fullName evidence="1">Uncharacterized protein</fullName>
    </submittedName>
</protein>
<reference evidence="1" key="1">
    <citation type="submission" date="2023-03" db="EMBL/GenBank/DDBJ databases">
        <title>Massive genome expansion in bonnet fungi (Mycena s.s.) driven by repeated elements and novel gene families across ecological guilds.</title>
        <authorList>
            <consortium name="Lawrence Berkeley National Laboratory"/>
            <person name="Harder C.B."/>
            <person name="Miyauchi S."/>
            <person name="Viragh M."/>
            <person name="Kuo A."/>
            <person name="Thoen E."/>
            <person name="Andreopoulos B."/>
            <person name="Lu D."/>
            <person name="Skrede I."/>
            <person name="Drula E."/>
            <person name="Henrissat B."/>
            <person name="Morin E."/>
            <person name="Kohler A."/>
            <person name="Barry K."/>
            <person name="LaButti K."/>
            <person name="Morin E."/>
            <person name="Salamov A."/>
            <person name="Lipzen A."/>
            <person name="Mereny Z."/>
            <person name="Hegedus B."/>
            <person name="Baldrian P."/>
            <person name="Stursova M."/>
            <person name="Weitz H."/>
            <person name="Taylor A."/>
            <person name="Grigoriev I.V."/>
            <person name="Nagy L.G."/>
            <person name="Martin F."/>
            <person name="Kauserud H."/>
        </authorList>
    </citation>
    <scope>NUCLEOTIDE SEQUENCE</scope>
    <source>
        <strain evidence="1">CBHHK188m</strain>
    </source>
</reference>
<name>A0AAD7IUH1_9AGAR</name>
<dbReference type="AlphaFoldDB" id="A0AAD7IUH1"/>
<evidence type="ECO:0000313" key="2">
    <source>
        <dbReference type="Proteomes" id="UP001215280"/>
    </source>
</evidence>
<organism evidence="1 2">
    <name type="scientific">Mycena maculata</name>
    <dbReference type="NCBI Taxonomy" id="230809"/>
    <lineage>
        <taxon>Eukaryota</taxon>
        <taxon>Fungi</taxon>
        <taxon>Dikarya</taxon>
        <taxon>Basidiomycota</taxon>
        <taxon>Agaricomycotina</taxon>
        <taxon>Agaricomycetes</taxon>
        <taxon>Agaricomycetidae</taxon>
        <taxon>Agaricales</taxon>
        <taxon>Marasmiineae</taxon>
        <taxon>Mycenaceae</taxon>
        <taxon>Mycena</taxon>
    </lineage>
</organism>
<gene>
    <name evidence="1" type="ORF">DFH07DRAFT_961303</name>
</gene>